<keyword evidence="3" id="KW-1185">Reference proteome</keyword>
<keyword evidence="1" id="KW-0472">Membrane</keyword>
<name>A0AAW1X891_RUBAR</name>
<sequence length="143" mass="15917">MVWRPARRWKRGGEREAGGGVVFWAHGRERREGIRRCTTGSGGSWLGFLLPYTSSLLWSPLLQSRRVRAVGDAGLWRSARVLGGIDRVWCLDFVDGLMDCFGMAAGGLDERSGDVVVFMKKRKGTVEMVVWVIVIAGSVMMIE</sequence>
<evidence type="ECO:0000313" key="2">
    <source>
        <dbReference type="EMBL" id="KAK9932847.1"/>
    </source>
</evidence>
<keyword evidence="1" id="KW-1133">Transmembrane helix</keyword>
<dbReference type="Proteomes" id="UP001457282">
    <property type="component" value="Unassembled WGS sequence"/>
</dbReference>
<feature type="transmembrane region" description="Helical" evidence="1">
    <location>
        <begin position="125"/>
        <end position="142"/>
    </location>
</feature>
<proteinExistence type="predicted"/>
<dbReference type="EMBL" id="JBEDUW010000004">
    <property type="protein sequence ID" value="KAK9932847.1"/>
    <property type="molecule type" value="Genomic_DNA"/>
</dbReference>
<gene>
    <name evidence="2" type="ORF">M0R45_020069</name>
</gene>
<reference evidence="2 3" key="1">
    <citation type="journal article" date="2023" name="G3 (Bethesda)">
        <title>A chromosome-length genome assembly and annotation of blackberry (Rubus argutus, cv. 'Hillquist').</title>
        <authorList>
            <person name="Bruna T."/>
            <person name="Aryal R."/>
            <person name="Dudchenko O."/>
            <person name="Sargent D.J."/>
            <person name="Mead D."/>
            <person name="Buti M."/>
            <person name="Cavallini A."/>
            <person name="Hytonen T."/>
            <person name="Andres J."/>
            <person name="Pham M."/>
            <person name="Weisz D."/>
            <person name="Mascagni F."/>
            <person name="Usai G."/>
            <person name="Natali L."/>
            <person name="Bassil N."/>
            <person name="Fernandez G.E."/>
            <person name="Lomsadze A."/>
            <person name="Armour M."/>
            <person name="Olukolu B."/>
            <person name="Poorten T."/>
            <person name="Britton C."/>
            <person name="Davik J."/>
            <person name="Ashrafi H."/>
            <person name="Aiden E.L."/>
            <person name="Borodovsky M."/>
            <person name="Worthington M."/>
        </authorList>
    </citation>
    <scope>NUCLEOTIDE SEQUENCE [LARGE SCALE GENOMIC DNA]</scope>
    <source>
        <strain evidence="2">PI 553951</strain>
    </source>
</reference>
<comment type="caution">
    <text evidence="2">The sequence shown here is derived from an EMBL/GenBank/DDBJ whole genome shotgun (WGS) entry which is preliminary data.</text>
</comment>
<evidence type="ECO:0000256" key="1">
    <source>
        <dbReference type="SAM" id="Phobius"/>
    </source>
</evidence>
<organism evidence="2 3">
    <name type="scientific">Rubus argutus</name>
    <name type="common">Southern blackberry</name>
    <dbReference type="NCBI Taxonomy" id="59490"/>
    <lineage>
        <taxon>Eukaryota</taxon>
        <taxon>Viridiplantae</taxon>
        <taxon>Streptophyta</taxon>
        <taxon>Embryophyta</taxon>
        <taxon>Tracheophyta</taxon>
        <taxon>Spermatophyta</taxon>
        <taxon>Magnoliopsida</taxon>
        <taxon>eudicotyledons</taxon>
        <taxon>Gunneridae</taxon>
        <taxon>Pentapetalae</taxon>
        <taxon>rosids</taxon>
        <taxon>fabids</taxon>
        <taxon>Rosales</taxon>
        <taxon>Rosaceae</taxon>
        <taxon>Rosoideae</taxon>
        <taxon>Rosoideae incertae sedis</taxon>
        <taxon>Rubus</taxon>
    </lineage>
</organism>
<protein>
    <submittedName>
        <fullName evidence="2">Uncharacterized protein</fullName>
    </submittedName>
</protein>
<evidence type="ECO:0000313" key="3">
    <source>
        <dbReference type="Proteomes" id="UP001457282"/>
    </source>
</evidence>
<dbReference type="AlphaFoldDB" id="A0AAW1X891"/>
<accession>A0AAW1X891</accession>
<keyword evidence="1" id="KW-0812">Transmembrane</keyword>